<dbReference type="STRING" id="195883.A0A482X3R0"/>
<keyword evidence="6 9" id="KW-0472">Membrane</keyword>
<dbReference type="SMR" id="A0A482X3R0"/>
<organism evidence="10 11">
    <name type="scientific">Laodelphax striatellus</name>
    <name type="common">Small brown planthopper</name>
    <name type="synonym">Delphax striatella</name>
    <dbReference type="NCBI Taxonomy" id="195883"/>
    <lineage>
        <taxon>Eukaryota</taxon>
        <taxon>Metazoa</taxon>
        <taxon>Ecdysozoa</taxon>
        <taxon>Arthropoda</taxon>
        <taxon>Hexapoda</taxon>
        <taxon>Insecta</taxon>
        <taxon>Pterygota</taxon>
        <taxon>Neoptera</taxon>
        <taxon>Paraneoptera</taxon>
        <taxon>Hemiptera</taxon>
        <taxon>Auchenorrhyncha</taxon>
        <taxon>Fulgoroidea</taxon>
        <taxon>Delphacidae</taxon>
        <taxon>Criomorphinae</taxon>
        <taxon>Laodelphax</taxon>
    </lineage>
</organism>
<dbReference type="PANTHER" id="PTHR13815:SF7">
    <property type="entry name" value="GOLGIN SUBFAMILY A MEMBER 5"/>
    <property type="match status" value="1"/>
</dbReference>
<evidence type="ECO:0000256" key="1">
    <source>
        <dbReference type="ARBA" id="ARBA00004409"/>
    </source>
</evidence>
<dbReference type="GO" id="GO:0000301">
    <property type="term" value="P:retrograde transport, vesicle recycling within Golgi"/>
    <property type="evidence" value="ECO:0007669"/>
    <property type="project" value="TreeGrafter"/>
</dbReference>
<dbReference type="GO" id="GO:0000139">
    <property type="term" value="C:Golgi membrane"/>
    <property type="evidence" value="ECO:0007669"/>
    <property type="project" value="UniProtKB-SubCell"/>
</dbReference>
<evidence type="ECO:0000313" key="10">
    <source>
        <dbReference type="EMBL" id="RZF40437.1"/>
    </source>
</evidence>
<evidence type="ECO:0000256" key="7">
    <source>
        <dbReference type="SAM" id="Coils"/>
    </source>
</evidence>
<evidence type="ECO:0000256" key="2">
    <source>
        <dbReference type="ARBA" id="ARBA00022692"/>
    </source>
</evidence>
<keyword evidence="4" id="KW-0333">Golgi apparatus</keyword>
<sequence length="586" mass="65955">MAWLTGITGKAEEFLNKLDQNAAVVLQKEKSAKKLSSEQLVEVTTSAEHLQKRYTPPPPKSSPLKTAIPLVKSSPNLSTAKLPDEDHLMQFLNNPTTVDIEVTTNKENGEIVLNEKENVASSKETNIDMNAADIEISSTEKECQMLRNEVRSLNNEMSLLLHRTKAAEKETEKVKGDLMEAEARISRLQADLQGSRLQSLSDAELIRSLQAANELLTQQTSESSGKQTEAIEEFRQKLLDAETKQAATASEMAALQSRLQLVEEEKLRAEQALQTEQECVTQRLAELQAEFAQYRTRAQRTLASKEQLIAELRKSPAADADSLLQIEMQQIREERAALSEENQQMGCRLEAARGQLAACEGRLEAARHTQRTLREAVQDELRRRQVAEDDCRAQTEELQSIREELNRQRNQVQARLRERDQELSRLRRQLGSMTSSPSSAAGQGGGEVEARLKALTATLVQKQTSLEVAASERNALRLQLEETEHKYREAINMLNHVQGRMINVNDTDDAKAQVPTFLMESPFDTSVTRRVKRAYSSLDAVGIRTSIFLRRYPLARIIVLLYVIVLHLWVFLVLFSYTPDNNATGI</sequence>
<proteinExistence type="predicted"/>
<dbReference type="OrthoDB" id="248903at2759"/>
<dbReference type="GO" id="GO:0007030">
    <property type="term" value="P:Golgi organization"/>
    <property type="evidence" value="ECO:0007669"/>
    <property type="project" value="InterPro"/>
</dbReference>
<feature type="region of interest" description="Disordered" evidence="8">
    <location>
        <begin position="46"/>
        <end position="66"/>
    </location>
</feature>
<dbReference type="AlphaFoldDB" id="A0A482X3R0"/>
<accession>A0A482X3R0</accession>
<dbReference type="InParanoid" id="A0A482X3R0"/>
<keyword evidence="2 9" id="KW-0812">Transmembrane</keyword>
<evidence type="ECO:0000256" key="3">
    <source>
        <dbReference type="ARBA" id="ARBA00022989"/>
    </source>
</evidence>
<keyword evidence="3 9" id="KW-1133">Transmembrane helix</keyword>
<evidence type="ECO:0000256" key="8">
    <source>
        <dbReference type="SAM" id="MobiDB-lite"/>
    </source>
</evidence>
<comment type="subcellular location">
    <subcellularLocation>
        <location evidence="1">Golgi apparatus membrane</location>
        <topology evidence="1">Single-pass type IV membrane protein</topology>
    </subcellularLocation>
</comment>
<evidence type="ECO:0000256" key="4">
    <source>
        <dbReference type="ARBA" id="ARBA00023034"/>
    </source>
</evidence>
<reference evidence="10 11" key="1">
    <citation type="journal article" date="2017" name="Gigascience">
        <title>Genome sequence of the small brown planthopper, Laodelphax striatellus.</title>
        <authorList>
            <person name="Zhu J."/>
            <person name="Jiang F."/>
            <person name="Wang X."/>
            <person name="Yang P."/>
            <person name="Bao Y."/>
            <person name="Zhao W."/>
            <person name="Wang W."/>
            <person name="Lu H."/>
            <person name="Wang Q."/>
            <person name="Cui N."/>
            <person name="Li J."/>
            <person name="Chen X."/>
            <person name="Luo L."/>
            <person name="Yu J."/>
            <person name="Kang L."/>
            <person name="Cui F."/>
        </authorList>
    </citation>
    <scope>NUCLEOTIDE SEQUENCE [LARGE SCALE GENOMIC DNA]</scope>
    <source>
        <strain evidence="10">Lst14</strain>
    </source>
</reference>
<evidence type="ECO:0000256" key="5">
    <source>
        <dbReference type="ARBA" id="ARBA00023054"/>
    </source>
</evidence>
<dbReference type="InterPro" id="IPR019177">
    <property type="entry name" value="Golgin_subfamily_A_member_5"/>
</dbReference>
<dbReference type="GO" id="GO:0031985">
    <property type="term" value="C:Golgi cisterna"/>
    <property type="evidence" value="ECO:0007669"/>
    <property type="project" value="TreeGrafter"/>
</dbReference>
<dbReference type="PANTHER" id="PTHR13815">
    <property type="entry name" value="GOLGIN-84"/>
    <property type="match status" value="1"/>
</dbReference>
<feature type="coiled-coil region" evidence="7">
    <location>
        <begin position="129"/>
        <end position="198"/>
    </location>
</feature>
<name>A0A482X3R0_LAOST</name>
<feature type="coiled-coil region" evidence="7">
    <location>
        <begin position="252"/>
        <end position="429"/>
    </location>
</feature>
<dbReference type="EMBL" id="QKKF02018237">
    <property type="protein sequence ID" value="RZF40437.1"/>
    <property type="molecule type" value="Genomic_DNA"/>
</dbReference>
<evidence type="ECO:0000256" key="9">
    <source>
        <dbReference type="SAM" id="Phobius"/>
    </source>
</evidence>
<feature type="transmembrane region" description="Helical" evidence="9">
    <location>
        <begin position="554"/>
        <end position="577"/>
    </location>
</feature>
<keyword evidence="5 7" id="KW-0175">Coiled coil</keyword>
<dbReference type="Proteomes" id="UP000291343">
    <property type="component" value="Unassembled WGS sequence"/>
</dbReference>
<dbReference type="FunCoup" id="A0A482X3R0">
    <property type="interactions" value="131"/>
</dbReference>
<comment type="caution">
    <text evidence="10">The sequence shown here is derived from an EMBL/GenBank/DDBJ whole genome shotgun (WGS) entry which is preliminary data.</text>
</comment>
<evidence type="ECO:0000313" key="11">
    <source>
        <dbReference type="Proteomes" id="UP000291343"/>
    </source>
</evidence>
<feature type="coiled-coil region" evidence="7">
    <location>
        <begin position="466"/>
        <end position="500"/>
    </location>
</feature>
<evidence type="ECO:0000256" key="6">
    <source>
        <dbReference type="ARBA" id="ARBA00023136"/>
    </source>
</evidence>
<keyword evidence="11" id="KW-1185">Reference proteome</keyword>
<gene>
    <name evidence="10" type="ORF">LSTR_LSTR013899</name>
</gene>
<protein>
    <submittedName>
        <fullName evidence="10">Uncharacterized protein</fullName>
    </submittedName>
</protein>
<dbReference type="Pfam" id="PF09787">
    <property type="entry name" value="Golgin_A5"/>
    <property type="match status" value="1"/>
</dbReference>